<organism evidence="2 3">
    <name type="scientific">Rhodohalobacter mucosus</name>
    <dbReference type="NCBI Taxonomy" id="2079485"/>
    <lineage>
        <taxon>Bacteria</taxon>
        <taxon>Pseudomonadati</taxon>
        <taxon>Balneolota</taxon>
        <taxon>Balneolia</taxon>
        <taxon>Balneolales</taxon>
        <taxon>Balneolaceae</taxon>
        <taxon>Rhodohalobacter</taxon>
    </lineage>
</organism>
<evidence type="ECO:0000259" key="1">
    <source>
        <dbReference type="PROSITE" id="PS51186"/>
    </source>
</evidence>
<dbReference type="OrthoDB" id="9806005at2"/>
<dbReference type="Proteomes" id="UP000245533">
    <property type="component" value="Unassembled WGS sequence"/>
</dbReference>
<accession>A0A316U0U0</accession>
<protein>
    <recommendedName>
        <fullName evidence="1">N-acetyltransferase domain-containing protein</fullName>
    </recommendedName>
</protein>
<dbReference type="AlphaFoldDB" id="A0A316U0U0"/>
<evidence type="ECO:0000313" key="3">
    <source>
        <dbReference type="Proteomes" id="UP000245533"/>
    </source>
</evidence>
<dbReference type="InterPro" id="IPR016181">
    <property type="entry name" value="Acyl_CoA_acyltransferase"/>
</dbReference>
<dbReference type="EMBL" id="QGGB01000007">
    <property type="protein sequence ID" value="PWN06396.1"/>
    <property type="molecule type" value="Genomic_DNA"/>
</dbReference>
<feature type="domain" description="N-acetyltransferase" evidence="1">
    <location>
        <begin position="204"/>
        <end position="377"/>
    </location>
</feature>
<dbReference type="InterPro" id="IPR039968">
    <property type="entry name" value="BcerS-like"/>
</dbReference>
<dbReference type="PANTHER" id="PTHR41368">
    <property type="entry name" value="PROTEIN YGHO"/>
    <property type="match status" value="1"/>
</dbReference>
<dbReference type="PROSITE" id="PS51186">
    <property type="entry name" value="GNAT"/>
    <property type="match status" value="1"/>
</dbReference>
<name>A0A316U0U0_9BACT</name>
<reference evidence="2 3" key="1">
    <citation type="submission" date="2018-05" db="EMBL/GenBank/DDBJ databases">
        <title>Rhodohalobacter halophilus gen. nov., sp. nov., a moderately halophilic member of the family Balneolaceae.</title>
        <authorList>
            <person name="Liu Z.-W."/>
        </authorList>
    </citation>
    <scope>NUCLEOTIDE SEQUENCE [LARGE SCALE GENOMIC DNA]</scope>
    <source>
        <strain evidence="2 3">8A47</strain>
    </source>
</reference>
<keyword evidence="3" id="KW-1185">Reference proteome</keyword>
<dbReference type="PANTHER" id="PTHR41368:SF1">
    <property type="entry name" value="PROTEIN YGHO"/>
    <property type="match status" value="1"/>
</dbReference>
<sequence length="377" mass="43668">MDQAPVTNSITIVTTDAEKKEFIRFPYHHYQDEPFWVPPLLMEQKKLLSTKKNPFFNNAEMALFLAEHNGEPAGRIAAIIDHRYNEYHNEKTGFFGFFDVIDNQGTADLLFRIAEEWLRERGMNEVMGPANPGMMDEIGILVEGFEKYPTILMPYHKRYYDKILQQGGYEKAMDLFTYLVTQDSVDRERANRAVEIVKRRLPDIRIRPINLKKIGEEIKIIRSIFNAAWKDNWGFIPLSEEEFNSLAAHLKTIVDPNFAHVAEINGEAVGFSVALPDYNQILRDMDGKLFPFGFLKILLRKKKIDKIRTALMGVKPEHQGKGIDVLLHREAIENGLKQGMYSSEVGWILENNVQMIRVAERIGGELDKVYRMYRKKL</sequence>
<dbReference type="Pfam" id="PF00583">
    <property type="entry name" value="Acetyltransf_1"/>
    <property type="match status" value="1"/>
</dbReference>
<proteinExistence type="predicted"/>
<dbReference type="InterPro" id="IPR000182">
    <property type="entry name" value="GNAT_dom"/>
</dbReference>
<gene>
    <name evidence="2" type="ORF">DDZ15_10025</name>
</gene>
<comment type="caution">
    <text evidence="2">The sequence shown here is derived from an EMBL/GenBank/DDBJ whole genome shotgun (WGS) entry which is preliminary data.</text>
</comment>
<dbReference type="Gene3D" id="3.40.630.30">
    <property type="match status" value="1"/>
</dbReference>
<dbReference type="SUPFAM" id="SSF55729">
    <property type="entry name" value="Acyl-CoA N-acyltransferases (Nat)"/>
    <property type="match status" value="1"/>
</dbReference>
<evidence type="ECO:0000313" key="2">
    <source>
        <dbReference type="EMBL" id="PWN06396.1"/>
    </source>
</evidence>
<dbReference type="GO" id="GO:0016747">
    <property type="term" value="F:acyltransferase activity, transferring groups other than amino-acyl groups"/>
    <property type="evidence" value="ECO:0007669"/>
    <property type="project" value="InterPro"/>
</dbReference>